<gene>
    <name evidence="2" type="ORF">GMARGA_LOCUS13626</name>
</gene>
<dbReference type="CDD" id="cd00198">
    <property type="entry name" value="vWFA"/>
    <property type="match status" value="1"/>
</dbReference>
<evidence type="ECO:0000259" key="1">
    <source>
        <dbReference type="PROSITE" id="PS50234"/>
    </source>
</evidence>
<dbReference type="SUPFAM" id="SSF53300">
    <property type="entry name" value="vWA-like"/>
    <property type="match status" value="1"/>
</dbReference>
<proteinExistence type="predicted"/>
<reference evidence="2 3" key="1">
    <citation type="submission" date="2021-06" db="EMBL/GenBank/DDBJ databases">
        <authorList>
            <person name="Kallberg Y."/>
            <person name="Tangrot J."/>
            <person name="Rosling A."/>
        </authorList>
    </citation>
    <scope>NUCLEOTIDE SEQUENCE [LARGE SCALE GENOMIC DNA]</scope>
    <source>
        <strain evidence="2 3">120-4 pot B 10/14</strain>
    </source>
</reference>
<evidence type="ECO:0000313" key="3">
    <source>
        <dbReference type="Proteomes" id="UP000789901"/>
    </source>
</evidence>
<dbReference type="EMBL" id="CAJVQB010008705">
    <property type="protein sequence ID" value="CAG8722220.1"/>
    <property type="molecule type" value="Genomic_DNA"/>
</dbReference>
<comment type="caution">
    <text evidence="2">The sequence shown here is derived from an EMBL/GenBank/DDBJ whole genome shotgun (WGS) entry which is preliminary data.</text>
</comment>
<dbReference type="PROSITE" id="PS50234">
    <property type="entry name" value="VWFA"/>
    <property type="match status" value="1"/>
</dbReference>
<sequence length="1017" mass="117702">ITKEAIYVALDFEGIGSLERHPQEDLLLTILNASLSNMILFKNPFAFNRDMCLTFRRFQNGAKQFDDPKVYKMYPNVIGKELKKNLNKNFKRFLTECEGENNFISRIYTGKIDIYAWPMFNEMNWYTTLDKLKDKLDKTDFTYINAYRFLENAKLMLAKLLTLKIFYFRGNPLDDAIIYKRVSTLEELFNTAINMGIEQSESSVELWDRLTETNIPEIDKLSDNNSDSSLLKNPRHILLIDDNFDNNPFFKNLKLVLIKDKSIDDNFNDNSLFENSKLVLFKDILIDDNSDDNSLLKNSKLVSFKDIKNKINKKDEIWFNYLRIFLDYIIKRRIFRVKLWYKQNTADLSNNNPDIIQGNNKLSQEINKFKDFWNLCGIESWIMNVLSIANLMINISIRMCRKENVRGHDGDHICKEIQHECGELCSLSDKRNCSKYCVYEVGHSENEHKCKSKSHLCGAKCSLNKKYKCLNYCNLSHDKEHNENEHCCASNSCTIGCPMSNCNNKCKSRNHLHALEGDDLKHLCGNEHLCPEKCGEPGICRTDIVKENAIYDGSLSNFNYIKHVQIAKRERCSKRIPSDKICHDGPHIHLENAVHSCEAKCPLCEYYVKYNHDGLHDTSHGNMNLTLFTAEDEEFEFDGHRHIDFCKYDKGLLDSDSWEIRNHLGNKEDGVRHISEGEIKMKPNPELPKDFLSHKARTGFIGNPIEQDDFAKCNHEYPDEIHKKLIDGLQPKKSYCDLPLFHDRLKTLPTGKKGYLSNDGHVFLCQDPRIAAFHIIFVLDRSDSMSSNDYRPITSDSLFGNHLQEICNNRFGAALQATDKFIKTRISSTKNLTNANDIVSIILFDNNSEVLLENEKIFDTEFIQKKLTEKRTGGGTCFKKAIAQIEQVIDNHFDISRLNVVIFLSDGLDKLPENELKNMCHKNKKERKSPLYFNTIHFGESDNIYGKLNNGIDVLQKMAEIAQTYHDTSYSNNMQCNYVKSPNTIHLIDSFTDVPISLLVYKPILMQGSTQCELYKR</sequence>
<feature type="non-terminal residue" evidence="2">
    <location>
        <position position="1"/>
    </location>
</feature>
<keyword evidence="3" id="KW-1185">Reference proteome</keyword>
<evidence type="ECO:0000313" key="2">
    <source>
        <dbReference type="EMBL" id="CAG8722220.1"/>
    </source>
</evidence>
<dbReference type="InterPro" id="IPR002035">
    <property type="entry name" value="VWF_A"/>
</dbReference>
<accession>A0ABN7V2L3</accession>
<protein>
    <submittedName>
        <fullName evidence="2">42093_t:CDS:1</fullName>
    </submittedName>
</protein>
<dbReference type="Proteomes" id="UP000789901">
    <property type="component" value="Unassembled WGS sequence"/>
</dbReference>
<dbReference type="InterPro" id="IPR036465">
    <property type="entry name" value="vWFA_dom_sf"/>
</dbReference>
<dbReference type="Gene3D" id="3.40.50.410">
    <property type="entry name" value="von Willebrand factor, type A domain"/>
    <property type="match status" value="1"/>
</dbReference>
<organism evidence="2 3">
    <name type="scientific">Gigaspora margarita</name>
    <dbReference type="NCBI Taxonomy" id="4874"/>
    <lineage>
        <taxon>Eukaryota</taxon>
        <taxon>Fungi</taxon>
        <taxon>Fungi incertae sedis</taxon>
        <taxon>Mucoromycota</taxon>
        <taxon>Glomeromycotina</taxon>
        <taxon>Glomeromycetes</taxon>
        <taxon>Diversisporales</taxon>
        <taxon>Gigasporaceae</taxon>
        <taxon>Gigaspora</taxon>
    </lineage>
</organism>
<feature type="domain" description="VWFA" evidence="1">
    <location>
        <begin position="774"/>
        <end position="991"/>
    </location>
</feature>
<name>A0ABN7V2L3_GIGMA</name>
<dbReference type="Pfam" id="PF13519">
    <property type="entry name" value="VWA_2"/>
    <property type="match status" value="1"/>
</dbReference>